<feature type="compositionally biased region" description="Polar residues" evidence="4">
    <location>
        <begin position="832"/>
        <end position="842"/>
    </location>
</feature>
<dbReference type="SUPFAM" id="SSF46785">
    <property type="entry name" value="Winged helix' DNA-binding domain"/>
    <property type="match status" value="1"/>
</dbReference>
<dbReference type="Proteomes" id="UP000887013">
    <property type="component" value="Unassembled WGS sequence"/>
</dbReference>
<accession>A0A8X6PPK3</accession>
<dbReference type="InterPro" id="IPR036388">
    <property type="entry name" value="WH-like_DNA-bd_sf"/>
</dbReference>
<dbReference type="PANTHER" id="PTHR22792:SF131">
    <property type="entry name" value="LA-RELATED PROTEIN LARP4B"/>
    <property type="match status" value="1"/>
</dbReference>
<protein>
    <submittedName>
        <fullName evidence="6">La-related protein Larp4B</fullName>
    </submittedName>
</protein>
<dbReference type="PANTHER" id="PTHR22792">
    <property type="entry name" value="LUPUS LA PROTEIN-RELATED"/>
    <property type="match status" value="1"/>
</dbReference>
<feature type="compositionally biased region" description="Low complexity" evidence="4">
    <location>
        <begin position="588"/>
        <end position="599"/>
    </location>
</feature>
<feature type="region of interest" description="Disordered" evidence="4">
    <location>
        <begin position="545"/>
        <end position="617"/>
    </location>
</feature>
<feature type="region of interest" description="Disordered" evidence="4">
    <location>
        <begin position="910"/>
        <end position="957"/>
    </location>
</feature>
<dbReference type="InterPro" id="IPR036390">
    <property type="entry name" value="WH_DNA-bd_sf"/>
</dbReference>
<feature type="compositionally biased region" description="Low complexity" evidence="4">
    <location>
        <begin position="861"/>
        <end position="876"/>
    </location>
</feature>
<dbReference type="SMART" id="SM00715">
    <property type="entry name" value="LA"/>
    <property type="match status" value="1"/>
</dbReference>
<keyword evidence="1" id="KW-0597">Phosphoprotein</keyword>
<reference evidence="6" key="1">
    <citation type="submission" date="2020-08" db="EMBL/GenBank/DDBJ databases">
        <title>Multicomponent nature underlies the extraordinary mechanical properties of spider dragline silk.</title>
        <authorList>
            <person name="Kono N."/>
            <person name="Nakamura H."/>
            <person name="Mori M."/>
            <person name="Yoshida Y."/>
            <person name="Ohtoshi R."/>
            <person name="Malay A.D."/>
            <person name="Moran D.A.P."/>
            <person name="Tomita M."/>
            <person name="Numata K."/>
            <person name="Arakawa K."/>
        </authorList>
    </citation>
    <scope>NUCLEOTIDE SEQUENCE</scope>
</reference>
<dbReference type="Gene3D" id="3.30.70.330">
    <property type="match status" value="1"/>
</dbReference>
<dbReference type="InterPro" id="IPR006630">
    <property type="entry name" value="La_HTH"/>
</dbReference>
<gene>
    <name evidence="6" type="primary">Larp4B</name>
    <name evidence="6" type="ORF">NPIL_326181</name>
</gene>
<feature type="compositionally biased region" description="Polar residues" evidence="4">
    <location>
        <begin position="996"/>
        <end position="1008"/>
    </location>
</feature>
<sequence>MAKSVSIKQFSLKRLTTRRFASMQYDVMSPVEITGCEIGHVSNIHPGGFCNQTTAQLCRTNKTASFLNLETRDLNLKVVFPEMEENNGMANSSPVEAACSTASANPVSPENLNYQVNTNPVEVYPANPEHVDDINISSGDRLALPALKGLLQRQLEYYFSRENLCNDEYLQSQMDADNYVAISTVANFNLVRRLTDDLNLVVEVLRESAVVQVDEAGEKVRPNPRSGVLILREIPEDTPVQELEELFSGDNCPKFSKCEFAHNDSWYVLFESDEDTQKAYQYLREVAKTFRGKPVMARIKAKAITSAPFTTSYKNGYNNHQEPDNYNGQNVNQQQQQPPLQYAYNVANENYNNQQVCPPFYPPTMLQAWAPTTPPCVDLGTVLSVNGLTPQTAYRPIPGNSNRHNYTSTRERPVKAYTPQNYNFSRSEQNRYFNRGQSTSYLGRQQLHQQAASFPSIVNANNCATFDYLPYATRSRNLHNFGMDMNFFTAPNLYYSKIPSVYQAHTSQTRHNPVMMSRNQVGVGAINCQDQSYLAVGNSNTMPYSKDSGMNAASGGKQGADSQVKESWAPNQRQQRNKRWWKEGGSSGSSRNYSDNSNGTYNKSLSENEAKPESPKFDLETTSFPPLPGCLETGIIDDAVYESRLSDIVKGTVKPATRDTKTQTSESGLVCTTKDSSTITIEDAVVSSDGAFTPPDSPDIVTETGSTTEPMINVENCQESNEWDDFVESSSESTLCNTSINQINIVPEVPSTFNGNNTPVFQVVSTNSMVNGSVVTPENSTPTNPPEAEPIANVPSEIINEKQTAVVKLPKPKQMDSLPKNNRPPCDLPSPKNKTPDVSTIKNKFDSFKDRAPVAAKHRTSFSSNNSKNCDSSSSNKNEKVNDYLQAISKTVDHGVSKNSEMFHMKDKVAQGHGKNKVQDSNSNKTNKTVESESTLTVNGHADSESTVSSEDEKPYRKLTYSEVAMRAKDRVEKLAQEVKERERQEAMVRQHRQQETVAQSRQASTRGTFREFPRGRLAEARPGPKEWRERRKPSRAIPLPAAGQ</sequence>
<keyword evidence="2 3" id="KW-0694">RNA-binding</keyword>
<dbReference type="PROSITE" id="PS50961">
    <property type="entry name" value="HTH_LA"/>
    <property type="match status" value="1"/>
</dbReference>
<evidence type="ECO:0000313" key="7">
    <source>
        <dbReference type="Proteomes" id="UP000887013"/>
    </source>
</evidence>
<dbReference type="Pfam" id="PF26088">
    <property type="entry name" value="RRM_LARP4"/>
    <property type="match status" value="1"/>
</dbReference>
<feature type="region of interest" description="Disordered" evidence="4">
    <location>
        <begin position="983"/>
        <end position="1045"/>
    </location>
</feature>
<dbReference type="InterPro" id="IPR012677">
    <property type="entry name" value="Nucleotide-bd_a/b_plait_sf"/>
</dbReference>
<comment type="caution">
    <text evidence="6">The sequence shown here is derived from an EMBL/GenBank/DDBJ whole genome shotgun (WGS) entry which is preliminary data.</text>
</comment>
<dbReference type="InterPro" id="IPR058699">
    <property type="entry name" value="RRM_LARP4/4B"/>
</dbReference>
<feature type="domain" description="HTH La-type RNA-binding" evidence="5">
    <location>
        <begin position="141"/>
        <end position="230"/>
    </location>
</feature>
<dbReference type="GO" id="GO:0045727">
    <property type="term" value="P:positive regulation of translation"/>
    <property type="evidence" value="ECO:0007669"/>
    <property type="project" value="TreeGrafter"/>
</dbReference>
<dbReference type="Gene3D" id="1.10.10.10">
    <property type="entry name" value="Winged helix-like DNA-binding domain superfamily/Winged helix DNA-binding domain"/>
    <property type="match status" value="1"/>
</dbReference>
<dbReference type="CDD" id="cd12430">
    <property type="entry name" value="RRM_LARP4_5_like"/>
    <property type="match status" value="1"/>
</dbReference>
<evidence type="ECO:0000256" key="2">
    <source>
        <dbReference type="ARBA" id="ARBA00022884"/>
    </source>
</evidence>
<feature type="compositionally biased region" description="Basic and acidic residues" evidence="4">
    <location>
        <begin position="1009"/>
        <end position="1030"/>
    </location>
</feature>
<name>A0A8X6PPK3_NEPPI</name>
<evidence type="ECO:0000259" key="5">
    <source>
        <dbReference type="PROSITE" id="PS50961"/>
    </source>
</evidence>
<evidence type="ECO:0000313" key="6">
    <source>
        <dbReference type="EMBL" id="GFT82185.1"/>
    </source>
</evidence>
<dbReference type="Pfam" id="PF05383">
    <property type="entry name" value="La"/>
    <property type="match status" value="1"/>
</dbReference>
<feature type="compositionally biased region" description="Basic and acidic residues" evidence="4">
    <location>
        <begin position="606"/>
        <end position="617"/>
    </location>
</feature>
<evidence type="ECO:0000256" key="1">
    <source>
        <dbReference type="ARBA" id="ARBA00022553"/>
    </source>
</evidence>
<feature type="compositionally biased region" description="Basic and acidic residues" evidence="4">
    <location>
        <begin position="843"/>
        <end position="852"/>
    </location>
</feature>
<evidence type="ECO:0000256" key="4">
    <source>
        <dbReference type="SAM" id="MobiDB-lite"/>
    </source>
</evidence>
<feature type="compositionally biased region" description="Polar residues" evidence="4">
    <location>
        <begin position="919"/>
        <end position="938"/>
    </location>
</feature>
<dbReference type="EMBL" id="BMAW01023313">
    <property type="protein sequence ID" value="GFT82185.1"/>
    <property type="molecule type" value="Genomic_DNA"/>
</dbReference>
<dbReference type="GO" id="GO:0010494">
    <property type="term" value="C:cytoplasmic stress granule"/>
    <property type="evidence" value="ECO:0007669"/>
    <property type="project" value="TreeGrafter"/>
</dbReference>
<dbReference type="GO" id="GO:0003730">
    <property type="term" value="F:mRNA 3'-UTR binding"/>
    <property type="evidence" value="ECO:0007669"/>
    <property type="project" value="TreeGrafter"/>
</dbReference>
<dbReference type="GO" id="GO:0005829">
    <property type="term" value="C:cytosol"/>
    <property type="evidence" value="ECO:0007669"/>
    <property type="project" value="TreeGrafter"/>
</dbReference>
<dbReference type="AlphaFoldDB" id="A0A8X6PPK3"/>
<dbReference type="InterPro" id="IPR045180">
    <property type="entry name" value="La_dom_prot"/>
</dbReference>
<keyword evidence="7" id="KW-1185">Reference proteome</keyword>
<organism evidence="6 7">
    <name type="scientific">Nephila pilipes</name>
    <name type="common">Giant wood spider</name>
    <name type="synonym">Nephila maculata</name>
    <dbReference type="NCBI Taxonomy" id="299642"/>
    <lineage>
        <taxon>Eukaryota</taxon>
        <taxon>Metazoa</taxon>
        <taxon>Ecdysozoa</taxon>
        <taxon>Arthropoda</taxon>
        <taxon>Chelicerata</taxon>
        <taxon>Arachnida</taxon>
        <taxon>Araneae</taxon>
        <taxon>Araneomorphae</taxon>
        <taxon>Entelegynae</taxon>
        <taxon>Araneoidea</taxon>
        <taxon>Nephilidae</taxon>
        <taxon>Nephila</taxon>
    </lineage>
</organism>
<dbReference type="OrthoDB" id="10046764at2759"/>
<proteinExistence type="predicted"/>
<feature type="compositionally biased region" description="Basic and acidic residues" evidence="4">
    <location>
        <begin position="983"/>
        <end position="995"/>
    </location>
</feature>
<evidence type="ECO:0000256" key="3">
    <source>
        <dbReference type="PROSITE-ProRule" id="PRU00332"/>
    </source>
</evidence>
<feature type="region of interest" description="Disordered" evidence="4">
    <location>
        <begin position="775"/>
        <end position="878"/>
    </location>
</feature>